<evidence type="ECO:0000313" key="2">
    <source>
        <dbReference type="EMBL" id="KAF5311348.1"/>
    </source>
</evidence>
<feature type="compositionally biased region" description="Polar residues" evidence="1">
    <location>
        <begin position="23"/>
        <end position="36"/>
    </location>
</feature>
<keyword evidence="3" id="KW-1185">Reference proteome</keyword>
<dbReference type="AlphaFoldDB" id="A0A8H5AVL7"/>
<organism evidence="2 3">
    <name type="scientific">Ephemerocybe angulata</name>
    <dbReference type="NCBI Taxonomy" id="980116"/>
    <lineage>
        <taxon>Eukaryota</taxon>
        <taxon>Fungi</taxon>
        <taxon>Dikarya</taxon>
        <taxon>Basidiomycota</taxon>
        <taxon>Agaricomycotina</taxon>
        <taxon>Agaricomycetes</taxon>
        <taxon>Agaricomycetidae</taxon>
        <taxon>Agaricales</taxon>
        <taxon>Agaricineae</taxon>
        <taxon>Psathyrellaceae</taxon>
        <taxon>Ephemerocybe</taxon>
    </lineage>
</organism>
<evidence type="ECO:0000256" key="1">
    <source>
        <dbReference type="SAM" id="MobiDB-lite"/>
    </source>
</evidence>
<dbReference type="EMBL" id="JAACJK010000227">
    <property type="protein sequence ID" value="KAF5311348.1"/>
    <property type="molecule type" value="Genomic_DNA"/>
</dbReference>
<gene>
    <name evidence="2" type="ORF">D9611_012598</name>
</gene>
<accession>A0A8H5AVL7</accession>
<reference evidence="2 3" key="1">
    <citation type="journal article" date="2020" name="ISME J.">
        <title>Uncovering the hidden diversity of litter-decomposition mechanisms in mushroom-forming fungi.</title>
        <authorList>
            <person name="Floudas D."/>
            <person name="Bentzer J."/>
            <person name="Ahren D."/>
            <person name="Johansson T."/>
            <person name="Persson P."/>
            <person name="Tunlid A."/>
        </authorList>
    </citation>
    <scope>NUCLEOTIDE SEQUENCE [LARGE SCALE GENOMIC DNA]</scope>
    <source>
        <strain evidence="2 3">CBS 175.51</strain>
    </source>
</reference>
<feature type="region of interest" description="Disordered" evidence="1">
    <location>
        <begin position="1"/>
        <end position="72"/>
    </location>
</feature>
<evidence type="ECO:0000313" key="3">
    <source>
        <dbReference type="Proteomes" id="UP000541558"/>
    </source>
</evidence>
<sequence length="217" mass="24110">MSSPIAFQDYGSDGMVPDHNRDAANTLSPYLSSGRSSHPPYRSEALTGAAGNPIPHGPSDGNRGPIDNNPQWTALNTITSQGVWDDVHLAVERQEVRLARQRLEVELGRLVVECTRVIRSLSHLQDDESRISDEQAQFGSGSFCRNGGADHFYNQQRRFAEFLCHCPTFDMSRIRAPPLSSECRAFQNLGSVYYADPSLSSPRFNRVWNAVASHVPH</sequence>
<comment type="caution">
    <text evidence="2">The sequence shown here is derived from an EMBL/GenBank/DDBJ whole genome shotgun (WGS) entry which is preliminary data.</text>
</comment>
<protein>
    <submittedName>
        <fullName evidence="2">Uncharacterized protein</fullName>
    </submittedName>
</protein>
<name>A0A8H5AVL7_9AGAR</name>
<proteinExistence type="predicted"/>
<dbReference type="Proteomes" id="UP000541558">
    <property type="component" value="Unassembled WGS sequence"/>
</dbReference>